<organism evidence="7 8">
    <name type="scientific">Candidatus Erysipelatoclostridium merdavium</name>
    <dbReference type="NCBI Taxonomy" id="2838566"/>
    <lineage>
        <taxon>Bacteria</taxon>
        <taxon>Bacillati</taxon>
        <taxon>Bacillota</taxon>
        <taxon>Erysipelotrichia</taxon>
        <taxon>Erysipelotrichales</taxon>
        <taxon>Erysipelotrichales incertae sedis</taxon>
    </lineage>
</organism>
<keyword evidence="2 5" id="KW-0963">Cytoplasm</keyword>
<keyword evidence="7" id="KW-0689">Ribosomal protein</keyword>
<dbReference type="InterPro" id="IPR006464">
    <property type="entry name" value="AcTrfase_RimI/Ard1"/>
</dbReference>
<sequence length="151" mass="17490">MLIRKMELEDIDAVVAMEHELFTSPWSKEDLVYEITKNAFSTILVLEIEKEIVGYIGMWNLGDQTQITTLGVAKKHQGHGYSKVLMNKCIEISSYLGYDNINLEVRVSNQRAINLYQSCGFKIVAVRKDYYQDTHEDAYLMIKEMEEKSCH</sequence>
<dbReference type="Gene3D" id="3.40.630.30">
    <property type="match status" value="1"/>
</dbReference>
<reference evidence="7" key="2">
    <citation type="submission" date="2021-04" db="EMBL/GenBank/DDBJ databases">
        <authorList>
            <person name="Gilroy R."/>
        </authorList>
    </citation>
    <scope>NUCLEOTIDE SEQUENCE</scope>
    <source>
        <strain evidence="7">ChiGjej1B1-14440</strain>
    </source>
</reference>
<dbReference type="GO" id="GO:0005737">
    <property type="term" value="C:cytoplasm"/>
    <property type="evidence" value="ECO:0007669"/>
    <property type="project" value="UniProtKB-SubCell"/>
</dbReference>
<evidence type="ECO:0000256" key="4">
    <source>
        <dbReference type="ARBA" id="ARBA00023315"/>
    </source>
</evidence>
<dbReference type="InterPro" id="IPR016181">
    <property type="entry name" value="Acyl_CoA_acyltransferase"/>
</dbReference>
<evidence type="ECO:0000313" key="8">
    <source>
        <dbReference type="Proteomes" id="UP000886724"/>
    </source>
</evidence>
<comment type="similarity">
    <text evidence="1 5">Belongs to the acetyltransferase family. RimI subfamily.</text>
</comment>
<gene>
    <name evidence="7" type="primary">rimI</name>
    <name evidence="7" type="ORF">H9980_00410</name>
</gene>
<protein>
    <recommendedName>
        <fullName evidence="5">[Ribosomal protein bS18]-alanine N-acetyltransferase</fullName>
        <ecNumber evidence="5">2.3.1.266</ecNumber>
    </recommendedName>
</protein>
<dbReference type="PANTHER" id="PTHR43420">
    <property type="entry name" value="ACETYLTRANSFERASE"/>
    <property type="match status" value="1"/>
</dbReference>
<dbReference type="EMBL" id="DXET01000012">
    <property type="protein sequence ID" value="HIX80425.1"/>
    <property type="molecule type" value="Genomic_DNA"/>
</dbReference>
<evidence type="ECO:0000313" key="7">
    <source>
        <dbReference type="EMBL" id="HIX80425.1"/>
    </source>
</evidence>
<dbReference type="SUPFAM" id="SSF55729">
    <property type="entry name" value="Acyl-CoA N-acyltransferases (Nat)"/>
    <property type="match status" value="1"/>
</dbReference>
<proteinExistence type="inferred from homology"/>
<keyword evidence="3" id="KW-0808">Transferase</keyword>
<keyword evidence="4" id="KW-0012">Acyltransferase</keyword>
<dbReference type="GO" id="GO:0008999">
    <property type="term" value="F:protein-N-terminal-alanine acetyltransferase activity"/>
    <property type="evidence" value="ECO:0007669"/>
    <property type="project" value="UniProtKB-EC"/>
</dbReference>
<comment type="subcellular location">
    <subcellularLocation>
        <location evidence="5">Cytoplasm</location>
    </subcellularLocation>
</comment>
<dbReference type="PANTHER" id="PTHR43420:SF44">
    <property type="entry name" value="ACETYLTRANSFERASE YPEA"/>
    <property type="match status" value="1"/>
</dbReference>
<comment type="function">
    <text evidence="5">Acetylates the N-terminal alanine of ribosomal protein bS18.</text>
</comment>
<evidence type="ECO:0000256" key="3">
    <source>
        <dbReference type="ARBA" id="ARBA00022679"/>
    </source>
</evidence>
<evidence type="ECO:0000256" key="1">
    <source>
        <dbReference type="ARBA" id="ARBA00005395"/>
    </source>
</evidence>
<dbReference type="InterPro" id="IPR050680">
    <property type="entry name" value="YpeA/RimI_acetyltransf"/>
</dbReference>
<dbReference type="AlphaFoldDB" id="A0A9D2BKV0"/>
<comment type="catalytic activity">
    <reaction evidence="5">
        <text>N-terminal L-alanyl-[ribosomal protein bS18] + acetyl-CoA = N-terminal N(alpha)-acetyl-L-alanyl-[ribosomal protein bS18] + CoA + H(+)</text>
        <dbReference type="Rhea" id="RHEA:43756"/>
        <dbReference type="Rhea" id="RHEA-COMP:10676"/>
        <dbReference type="Rhea" id="RHEA-COMP:10677"/>
        <dbReference type="ChEBI" id="CHEBI:15378"/>
        <dbReference type="ChEBI" id="CHEBI:57287"/>
        <dbReference type="ChEBI" id="CHEBI:57288"/>
        <dbReference type="ChEBI" id="CHEBI:64718"/>
        <dbReference type="ChEBI" id="CHEBI:83683"/>
        <dbReference type="EC" id="2.3.1.266"/>
    </reaction>
</comment>
<evidence type="ECO:0000259" key="6">
    <source>
        <dbReference type="PROSITE" id="PS51186"/>
    </source>
</evidence>
<comment type="caution">
    <text evidence="7">The sequence shown here is derived from an EMBL/GenBank/DDBJ whole genome shotgun (WGS) entry which is preliminary data.</text>
</comment>
<dbReference type="NCBIfam" id="TIGR01575">
    <property type="entry name" value="rimI"/>
    <property type="match status" value="1"/>
</dbReference>
<reference evidence="7" key="1">
    <citation type="journal article" date="2021" name="PeerJ">
        <title>Extensive microbial diversity within the chicken gut microbiome revealed by metagenomics and culture.</title>
        <authorList>
            <person name="Gilroy R."/>
            <person name="Ravi A."/>
            <person name="Getino M."/>
            <person name="Pursley I."/>
            <person name="Horton D.L."/>
            <person name="Alikhan N.F."/>
            <person name="Baker D."/>
            <person name="Gharbi K."/>
            <person name="Hall N."/>
            <person name="Watson M."/>
            <person name="Adriaenssens E.M."/>
            <person name="Foster-Nyarko E."/>
            <person name="Jarju S."/>
            <person name="Secka A."/>
            <person name="Antonio M."/>
            <person name="Oren A."/>
            <person name="Chaudhuri R.R."/>
            <person name="La Ragione R."/>
            <person name="Hildebrand F."/>
            <person name="Pallen M.J."/>
        </authorList>
    </citation>
    <scope>NUCLEOTIDE SEQUENCE</scope>
    <source>
        <strain evidence="7">ChiGjej1B1-14440</strain>
    </source>
</reference>
<feature type="domain" description="N-acetyltransferase" evidence="6">
    <location>
        <begin position="1"/>
        <end position="146"/>
    </location>
</feature>
<dbReference type="CDD" id="cd04301">
    <property type="entry name" value="NAT_SF"/>
    <property type="match status" value="1"/>
</dbReference>
<name>A0A9D2BKV0_9FIRM</name>
<keyword evidence="7" id="KW-0687">Ribonucleoprotein</keyword>
<dbReference type="Proteomes" id="UP000886724">
    <property type="component" value="Unassembled WGS sequence"/>
</dbReference>
<dbReference type="InterPro" id="IPR000182">
    <property type="entry name" value="GNAT_dom"/>
</dbReference>
<dbReference type="Pfam" id="PF00583">
    <property type="entry name" value="Acetyltransf_1"/>
    <property type="match status" value="1"/>
</dbReference>
<dbReference type="PROSITE" id="PS51186">
    <property type="entry name" value="GNAT"/>
    <property type="match status" value="1"/>
</dbReference>
<dbReference type="EC" id="2.3.1.266" evidence="5"/>
<evidence type="ECO:0000256" key="2">
    <source>
        <dbReference type="ARBA" id="ARBA00022490"/>
    </source>
</evidence>
<dbReference type="GO" id="GO:0005840">
    <property type="term" value="C:ribosome"/>
    <property type="evidence" value="ECO:0007669"/>
    <property type="project" value="UniProtKB-KW"/>
</dbReference>
<evidence type="ECO:0000256" key="5">
    <source>
        <dbReference type="RuleBase" id="RU363094"/>
    </source>
</evidence>
<accession>A0A9D2BKV0</accession>